<reference evidence="6" key="1">
    <citation type="journal article" date="2021" name="PeerJ">
        <title>Extensive microbial diversity within the chicken gut microbiome revealed by metagenomics and culture.</title>
        <authorList>
            <person name="Gilroy R."/>
            <person name="Ravi A."/>
            <person name="Getino M."/>
            <person name="Pursley I."/>
            <person name="Horton D.L."/>
            <person name="Alikhan N.F."/>
            <person name="Baker D."/>
            <person name="Gharbi K."/>
            <person name="Hall N."/>
            <person name="Watson M."/>
            <person name="Adriaenssens E.M."/>
            <person name="Foster-Nyarko E."/>
            <person name="Jarju S."/>
            <person name="Secka A."/>
            <person name="Antonio M."/>
            <person name="Oren A."/>
            <person name="Chaudhuri R.R."/>
            <person name="La Ragione R."/>
            <person name="Hildebrand F."/>
            <person name="Pallen M.J."/>
        </authorList>
    </citation>
    <scope>NUCLEOTIDE SEQUENCE</scope>
    <source>
        <strain evidence="6">CHK135-1449</strain>
    </source>
</reference>
<dbReference type="AlphaFoldDB" id="A0A9D2UUQ2"/>
<evidence type="ECO:0000256" key="4">
    <source>
        <dbReference type="ARBA" id="ARBA00023163"/>
    </source>
</evidence>
<dbReference type="InterPro" id="IPR036390">
    <property type="entry name" value="WH_DNA-bd_sf"/>
</dbReference>
<name>A0A9D2UUQ2_ACILW</name>
<dbReference type="SUPFAM" id="SSF46785">
    <property type="entry name" value="Winged helix' DNA-binding domain"/>
    <property type="match status" value="1"/>
</dbReference>
<proteinExistence type="inferred from homology"/>
<evidence type="ECO:0000256" key="3">
    <source>
        <dbReference type="ARBA" id="ARBA00023125"/>
    </source>
</evidence>
<keyword evidence="4" id="KW-0804">Transcription</keyword>
<accession>A0A9D2UUQ2</accession>
<evidence type="ECO:0000256" key="2">
    <source>
        <dbReference type="ARBA" id="ARBA00023015"/>
    </source>
</evidence>
<dbReference type="Pfam" id="PF03466">
    <property type="entry name" value="LysR_substrate"/>
    <property type="match status" value="1"/>
</dbReference>
<sequence>MNINQEQLIIFKTVIETGSFSAAARKLGKVPSAVSMSIANLEIDLNLTLFLRKGREPLPTAQALTLYEKTEQLLIEINQWKQQAHALSTGLESALNIVVVSELLHTRWTDYIALLEAEFPSLQINVFSAPQEDALKMLMNQTAQLALMFEREQLENREQFVELKRETLVPVANKAFDLAQYPQVSFEQILQSRQIVVASRDKSIKPELLYSKQYWRTDNHHSACALIMQNFGWGVLPLEMLNENPILKKHLKVLDLLDFTPKFEYFVDLVWSRENQLGAAARFLINHIRNQRKKSVS</sequence>
<keyword evidence="2" id="KW-0805">Transcription regulation</keyword>
<dbReference type="CDD" id="cd05466">
    <property type="entry name" value="PBP2_LTTR_substrate"/>
    <property type="match status" value="1"/>
</dbReference>
<dbReference type="PROSITE" id="PS50931">
    <property type="entry name" value="HTH_LYSR"/>
    <property type="match status" value="1"/>
</dbReference>
<dbReference type="InterPro" id="IPR000847">
    <property type="entry name" value="LysR_HTH_N"/>
</dbReference>
<dbReference type="Proteomes" id="UP000787156">
    <property type="component" value="Unassembled WGS sequence"/>
</dbReference>
<dbReference type="GO" id="GO:0000976">
    <property type="term" value="F:transcription cis-regulatory region binding"/>
    <property type="evidence" value="ECO:0007669"/>
    <property type="project" value="TreeGrafter"/>
</dbReference>
<dbReference type="EMBL" id="DYWX01000126">
    <property type="protein sequence ID" value="HJF28867.1"/>
    <property type="molecule type" value="Genomic_DNA"/>
</dbReference>
<keyword evidence="3" id="KW-0238">DNA-binding</keyword>
<gene>
    <name evidence="6" type="ORF">K8V79_11665</name>
</gene>
<dbReference type="Pfam" id="PF00126">
    <property type="entry name" value="HTH_1"/>
    <property type="match status" value="1"/>
</dbReference>
<protein>
    <submittedName>
        <fullName evidence="6">LysR family transcriptional regulator</fullName>
    </submittedName>
</protein>
<dbReference type="GO" id="GO:0003700">
    <property type="term" value="F:DNA-binding transcription factor activity"/>
    <property type="evidence" value="ECO:0007669"/>
    <property type="project" value="InterPro"/>
</dbReference>
<dbReference type="Gene3D" id="1.10.10.10">
    <property type="entry name" value="Winged helix-like DNA-binding domain superfamily/Winged helix DNA-binding domain"/>
    <property type="match status" value="1"/>
</dbReference>
<reference evidence="6" key="2">
    <citation type="submission" date="2021-09" db="EMBL/GenBank/DDBJ databases">
        <authorList>
            <person name="Gilroy R."/>
        </authorList>
    </citation>
    <scope>NUCLEOTIDE SEQUENCE</scope>
    <source>
        <strain evidence="6">CHK135-1449</strain>
    </source>
</reference>
<comment type="caution">
    <text evidence="6">The sequence shown here is derived from an EMBL/GenBank/DDBJ whole genome shotgun (WGS) entry which is preliminary data.</text>
</comment>
<dbReference type="Gene3D" id="3.40.190.290">
    <property type="match status" value="1"/>
</dbReference>
<dbReference type="InterPro" id="IPR036388">
    <property type="entry name" value="WH-like_DNA-bd_sf"/>
</dbReference>
<evidence type="ECO:0000313" key="6">
    <source>
        <dbReference type="EMBL" id="HJF28867.1"/>
    </source>
</evidence>
<feature type="domain" description="HTH lysR-type" evidence="5">
    <location>
        <begin position="1"/>
        <end position="60"/>
    </location>
</feature>
<comment type="similarity">
    <text evidence="1">Belongs to the LysR transcriptional regulatory family.</text>
</comment>
<organism evidence="6 7">
    <name type="scientific">Acinetobacter lwoffii</name>
    <dbReference type="NCBI Taxonomy" id="28090"/>
    <lineage>
        <taxon>Bacteria</taxon>
        <taxon>Pseudomonadati</taxon>
        <taxon>Pseudomonadota</taxon>
        <taxon>Gammaproteobacteria</taxon>
        <taxon>Moraxellales</taxon>
        <taxon>Moraxellaceae</taxon>
        <taxon>Acinetobacter</taxon>
    </lineage>
</organism>
<evidence type="ECO:0000256" key="1">
    <source>
        <dbReference type="ARBA" id="ARBA00009437"/>
    </source>
</evidence>
<dbReference type="PANTHER" id="PTHR30126:SF91">
    <property type="entry name" value="LYSR FAMILY TRANSCRIPTIONAL REGULATOR"/>
    <property type="match status" value="1"/>
</dbReference>
<evidence type="ECO:0000313" key="7">
    <source>
        <dbReference type="Proteomes" id="UP000787156"/>
    </source>
</evidence>
<dbReference type="SUPFAM" id="SSF53850">
    <property type="entry name" value="Periplasmic binding protein-like II"/>
    <property type="match status" value="1"/>
</dbReference>
<evidence type="ECO:0000259" key="5">
    <source>
        <dbReference type="PROSITE" id="PS50931"/>
    </source>
</evidence>
<dbReference type="PANTHER" id="PTHR30126">
    <property type="entry name" value="HTH-TYPE TRANSCRIPTIONAL REGULATOR"/>
    <property type="match status" value="1"/>
</dbReference>
<dbReference type="InterPro" id="IPR005119">
    <property type="entry name" value="LysR_subst-bd"/>
</dbReference>